<dbReference type="EMBL" id="AMZN01000049">
    <property type="protein sequence ID" value="ELR70770.1"/>
    <property type="molecule type" value="Genomic_DNA"/>
</dbReference>
<reference evidence="1 2" key="1">
    <citation type="submission" date="2012-12" db="EMBL/GenBank/DDBJ databases">
        <title>Genome assembly of Fulvivirga imtechensis AK7.</title>
        <authorList>
            <person name="Nupur N."/>
            <person name="Khatri I."/>
            <person name="Kumar R."/>
            <person name="Subramanian S."/>
            <person name="Pinnaka A."/>
        </authorList>
    </citation>
    <scope>NUCLEOTIDE SEQUENCE [LARGE SCALE GENOMIC DNA]</scope>
    <source>
        <strain evidence="1 2">AK7</strain>
    </source>
</reference>
<dbReference type="Proteomes" id="UP000011135">
    <property type="component" value="Unassembled WGS sequence"/>
</dbReference>
<dbReference type="AlphaFoldDB" id="L8JPM6"/>
<organism evidence="1 2">
    <name type="scientific">Fulvivirga imtechensis AK7</name>
    <dbReference type="NCBI Taxonomy" id="1237149"/>
    <lineage>
        <taxon>Bacteria</taxon>
        <taxon>Pseudomonadati</taxon>
        <taxon>Bacteroidota</taxon>
        <taxon>Cytophagia</taxon>
        <taxon>Cytophagales</taxon>
        <taxon>Fulvivirgaceae</taxon>
        <taxon>Fulvivirga</taxon>
    </lineage>
</organism>
<proteinExistence type="predicted"/>
<evidence type="ECO:0000313" key="2">
    <source>
        <dbReference type="Proteomes" id="UP000011135"/>
    </source>
</evidence>
<sequence>MILVSNMLKRSTGIAYLCIPLPAVGPKTSGKQIIKMGIE</sequence>
<evidence type="ECO:0000313" key="1">
    <source>
        <dbReference type="EMBL" id="ELR70770.1"/>
    </source>
</evidence>
<dbReference type="STRING" id="1237149.C900_03378"/>
<comment type="caution">
    <text evidence="1">The sequence shown here is derived from an EMBL/GenBank/DDBJ whole genome shotgun (WGS) entry which is preliminary data.</text>
</comment>
<keyword evidence="2" id="KW-1185">Reference proteome</keyword>
<name>L8JPM6_9BACT</name>
<protein>
    <submittedName>
        <fullName evidence="1">Uncharacterized protein</fullName>
    </submittedName>
</protein>
<accession>L8JPM6</accession>
<gene>
    <name evidence="1" type="ORF">C900_03378</name>
</gene>